<dbReference type="AlphaFoldDB" id="A0A3A4P038"/>
<organism evidence="2 3">
    <name type="scientific">Abyssobacteria bacterium (strain SURF_5)</name>
    <dbReference type="NCBI Taxonomy" id="2093360"/>
    <lineage>
        <taxon>Bacteria</taxon>
        <taxon>Pseudomonadati</taxon>
        <taxon>Candidatus Hydrogenedentota</taxon>
        <taxon>Candidatus Abyssobacteria</taxon>
    </lineage>
</organism>
<accession>A0A3A4P038</accession>
<comment type="caution">
    <text evidence="2">The sequence shown here is derived from an EMBL/GenBank/DDBJ whole genome shotgun (WGS) entry which is preliminary data.</text>
</comment>
<feature type="region of interest" description="Disordered" evidence="1">
    <location>
        <begin position="90"/>
        <end position="115"/>
    </location>
</feature>
<evidence type="ECO:0000313" key="2">
    <source>
        <dbReference type="EMBL" id="RJP21364.1"/>
    </source>
</evidence>
<dbReference type="EMBL" id="QZKU01000068">
    <property type="protein sequence ID" value="RJP21364.1"/>
    <property type="molecule type" value="Genomic_DNA"/>
</dbReference>
<proteinExistence type="predicted"/>
<dbReference type="Proteomes" id="UP000265882">
    <property type="component" value="Unassembled WGS sequence"/>
</dbReference>
<protein>
    <submittedName>
        <fullName evidence="2">Uncharacterized protein</fullName>
    </submittedName>
</protein>
<evidence type="ECO:0000256" key="1">
    <source>
        <dbReference type="SAM" id="MobiDB-lite"/>
    </source>
</evidence>
<gene>
    <name evidence="2" type="ORF">C4520_10145</name>
</gene>
<evidence type="ECO:0000313" key="3">
    <source>
        <dbReference type="Proteomes" id="UP000265882"/>
    </source>
</evidence>
<reference evidence="2 3" key="1">
    <citation type="journal article" date="2017" name="ISME J.">
        <title>Energy and carbon metabolisms in a deep terrestrial subsurface fluid microbial community.</title>
        <authorList>
            <person name="Momper L."/>
            <person name="Jungbluth S.P."/>
            <person name="Lee M.D."/>
            <person name="Amend J.P."/>
        </authorList>
    </citation>
    <scope>NUCLEOTIDE SEQUENCE [LARGE SCALE GENOMIC DNA]</scope>
    <source>
        <strain evidence="2">SURF_5</strain>
    </source>
</reference>
<name>A0A3A4P038_ABYX5</name>
<sequence length="115" mass="13732">MKYYVCDMCGVRIELTELRYVLKMNIFAAYDTMKIEPSDLERDYEEEIQRLVEKMEAMNPKELEEDVFKHFTFDLCRSCQQKFLRSPLGAPERAAGENEFPPFDVDDFLRRLDDN</sequence>